<evidence type="ECO:0000313" key="7">
    <source>
        <dbReference type="Proteomes" id="UP000316621"/>
    </source>
</evidence>
<dbReference type="GO" id="GO:0005886">
    <property type="term" value="C:plasma membrane"/>
    <property type="evidence" value="ECO:0007669"/>
    <property type="project" value="TreeGrafter"/>
</dbReference>
<dbReference type="Pfam" id="PF02298">
    <property type="entry name" value="Cu_bind_like"/>
    <property type="match status" value="1"/>
</dbReference>
<name>A0A4Y7JCT4_PAPSO</name>
<dbReference type="InterPro" id="IPR003245">
    <property type="entry name" value="Phytocyanin_dom"/>
</dbReference>
<evidence type="ECO:0000256" key="4">
    <source>
        <dbReference type="SAM" id="Phobius"/>
    </source>
</evidence>
<organism evidence="6 7">
    <name type="scientific">Papaver somniferum</name>
    <name type="common">Opium poppy</name>
    <dbReference type="NCBI Taxonomy" id="3469"/>
    <lineage>
        <taxon>Eukaryota</taxon>
        <taxon>Viridiplantae</taxon>
        <taxon>Streptophyta</taxon>
        <taxon>Embryophyta</taxon>
        <taxon>Tracheophyta</taxon>
        <taxon>Spermatophyta</taxon>
        <taxon>Magnoliopsida</taxon>
        <taxon>Ranunculales</taxon>
        <taxon>Papaveraceae</taxon>
        <taxon>Papaveroideae</taxon>
        <taxon>Papaver</taxon>
    </lineage>
</organism>
<keyword evidence="4" id="KW-0812">Transmembrane</keyword>
<evidence type="ECO:0000256" key="3">
    <source>
        <dbReference type="SAM" id="MobiDB-lite"/>
    </source>
</evidence>
<keyword evidence="4" id="KW-1133">Transmembrane helix</keyword>
<gene>
    <name evidence="6" type="ORF">C5167_006254</name>
</gene>
<sequence>MAAASSMAATYRVGDTAGWSIMGDVDYNEWASSKTFHAGDILRFIYRPDLNNVLQVTSSDYESCTVTAPLATYLTGDDFIPILGDDDHYYFICDEPGHCEFGQKVDIQVAPQVPDVSTPSPPTSTPPPPSKSSASYLLSSSVLVGLVGAAAYLISMQ</sequence>
<keyword evidence="4" id="KW-0472">Membrane</keyword>
<feature type="domain" description="Phytocyanin" evidence="5">
    <location>
        <begin position="9"/>
        <end position="111"/>
    </location>
</feature>
<dbReference type="GO" id="GO:0009055">
    <property type="term" value="F:electron transfer activity"/>
    <property type="evidence" value="ECO:0007669"/>
    <property type="project" value="InterPro"/>
</dbReference>
<dbReference type="InterPro" id="IPR039391">
    <property type="entry name" value="Phytocyanin-like"/>
</dbReference>
<dbReference type="PROSITE" id="PS51485">
    <property type="entry name" value="PHYTOCYANIN"/>
    <property type="match status" value="1"/>
</dbReference>
<dbReference type="InterPro" id="IPR008972">
    <property type="entry name" value="Cupredoxin"/>
</dbReference>
<keyword evidence="1" id="KW-0479">Metal-binding</keyword>
<dbReference type="FunFam" id="2.60.40.420:FF:000003">
    <property type="entry name" value="Blue copper"/>
    <property type="match status" value="1"/>
</dbReference>
<dbReference type="PANTHER" id="PTHR33021:SF339">
    <property type="entry name" value="OS07G0570600 PROTEIN"/>
    <property type="match status" value="1"/>
</dbReference>
<proteinExistence type="predicted"/>
<dbReference type="Proteomes" id="UP000316621">
    <property type="component" value="Chromosome 4"/>
</dbReference>
<accession>A0A4Y7JCT4</accession>
<keyword evidence="7" id="KW-1185">Reference proteome</keyword>
<dbReference type="Gene3D" id="2.60.40.420">
    <property type="entry name" value="Cupredoxins - blue copper proteins"/>
    <property type="match status" value="1"/>
</dbReference>
<feature type="region of interest" description="Disordered" evidence="3">
    <location>
        <begin position="112"/>
        <end position="132"/>
    </location>
</feature>
<evidence type="ECO:0000259" key="5">
    <source>
        <dbReference type="PROSITE" id="PS51485"/>
    </source>
</evidence>
<protein>
    <recommendedName>
        <fullName evidence="5">Phytocyanin domain-containing protein</fullName>
    </recommendedName>
</protein>
<dbReference type="PANTHER" id="PTHR33021">
    <property type="entry name" value="BLUE COPPER PROTEIN"/>
    <property type="match status" value="1"/>
</dbReference>
<feature type="compositionally biased region" description="Pro residues" evidence="3">
    <location>
        <begin position="119"/>
        <end position="130"/>
    </location>
</feature>
<dbReference type="GO" id="GO:0046872">
    <property type="term" value="F:metal ion binding"/>
    <property type="evidence" value="ECO:0007669"/>
    <property type="project" value="UniProtKB-KW"/>
</dbReference>
<dbReference type="OMA" id="EYIAGTH"/>
<feature type="transmembrane region" description="Helical" evidence="4">
    <location>
        <begin position="134"/>
        <end position="154"/>
    </location>
</feature>
<evidence type="ECO:0000256" key="2">
    <source>
        <dbReference type="ARBA" id="ARBA00023180"/>
    </source>
</evidence>
<evidence type="ECO:0000313" key="6">
    <source>
        <dbReference type="EMBL" id="RZC58954.1"/>
    </source>
</evidence>
<reference evidence="6 7" key="1">
    <citation type="journal article" date="2018" name="Science">
        <title>The opium poppy genome and morphinan production.</title>
        <authorList>
            <person name="Guo L."/>
            <person name="Winzer T."/>
            <person name="Yang X."/>
            <person name="Li Y."/>
            <person name="Ning Z."/>
            <person name="He Z."/>
            <person name="Teodor R."/>
            <person name="Lu Y."/>
            <person name="Bowser T.A."/>
            <person name="Graham I.A."/>
            <person name="Ye K."/>
        </authorList>
    </citation>
    <scope>NUCLEOTIDE SEQUENCE [LARGE SCALE GENOMIC DNA]</scope>
    <source>
        <strain evidence="7">cv. HN1</strain>
        <tissue evidence="6">Leaves</tissue>
    </source>
</reference>
<dbReference type="EMBL" id="CM010718">
    <property type="protein sequence ID" value="RZC58954.1"/>
    <property type="molecule type" value="Genomic_DNA"/>
</dbReference>
<dbReference type="Gramene" id="RZC58954">
    <property type="protein sequence ID" value="RZC58954"/>
    <property type="gene ID" value="C5167_006254"/>
</dbReference>
<dbReference type="SUPFAM" id="SSF49503">
    <property type="entry name" value="Cupredoxins"/>
    <property type="match status" value="1"/>
</dbReference>
<dbReference type="AlphaFoldDB" id="A0A4Y7JCT4"/>
<evidence type="ECO:0000256" key="1">
    <source>
        <dbReference type="ARBA" id="ARBA00022723"/>
    </source>
</evidence>
<dbReference type="STRING" id="3469.A0A4Y7JCT4"/>
<keyword evidence="2" id="KW-0325">Glycoprotein</keyword>